<proteinExistence type="predicted"/>
<evidence type="ECO:0000313" key="2">
    <source>
        <dbReference type="Proteomes" id="UP001229346"/>
    </source>
</evidence>
<evidence type="ECO:0000313" key="1">
    <source>
        <dbReference type="EMBL" id="MDQ0113183.1"/>
    </source>
</evidence>
<reference evidence="1 2" key="1">
    <citation type="submission" date="2023-07" db="EMBL/GenBank/DDBJ databases">
        <title>Sorghum-associated microbial communities from plants grown in Nebraska, USA.</title>
        <authorList>
            <person name="Schachtman D."/>
        </authorList>
    </citation>
    <scope>NUCLEOTIDE SEQUENCE [LARGE SCALE GENOMIC DNA]</scope>
    <source>
        <strain evidence="1 2">CC482</strain>
    </source>
</reference>
<dbReference type="Proteomes" id="UP001229346">
    <property type="component" value="Unassembled WGS sequence"/>
</dbReference>
<dbReference type="EMBL" id="JAUSSU010000005">
    <property type="protein sequence ID" value="MDQ0113183.1"/>
    <property type="molecule type" value="Genomic_DNA"/>
</dbReference>
<protein>
    <submittedName>
        <fullName evidence="1">Uncharacterized protein</fullName>
    </submittedName>
</protein>
<gene>
    <name evidence="1" type="ORF">J2T15_002624</name>
</gene>
<keyword evidence="2" id="KW-1185">Reference proteome</keyword>
<comment type="caution">
    <text evidence="1">The sequence shown here is derived from an EMBL/GenBank/DDBJ whole genome shotgun (WGS) entry which is preliminary data.</text>
</comment>
<organism evidence="1 2">
    <name type="scientific">Paenibacillus harenae</name>
    <dbReference type="NCBI Taxonomy" id="306543"/>
    <lineage>
        <taxon>Bacteria</taxon>
        <taxon>Bacillati</taxon>
        <taxon>Bacillota</taxon>
        <taxon>Bacilli</taxon>
        <taxon>Bacillales</taxon>
        <taxon>Paenibacillaceae</taxon>
        <taxon>Paenibacillus</taxon>
    </lineage>
</organism>
<name>A0ABT9U2G0_PAEHA</name>
<accession>A0ABT9U2G0</accession>
<sequence>MPIRNIMICAIIFLSILLIGAKLNEYVRDHDRLTYSKPSLFSVKTIDFSYINVNDATLRYNPREYVKIVSLQTP</sequence>